<evidence type="ECO:0000259" key="1">
    <source>
        <dbReference type="Pfam" id="PF05050"/>
    </source>
</evidence>
<keyword evidence="2" id="KW-0489">Methyltransferase</keyword>
<dbReference type="InterPro" id="IPR006342">
    <property type="entry name" value="FkbM_mtfrase"/>
</dbReference>
<dbReference type="AlphaFoldDB" id="A0A1H6LGH5"/>
<evidence type="ECO:0000313" key="3">
    <source>
        <dbReference type="Proteomes" id="UP000182915"/>
    </source>
</evidence>
<dbReference type="InterPro" id="IPR029063">
    <property type="entry name" value="SAM-dependent_MTases_sf"/>
</dbReference>
<dbReference type="SUPFAM" id="SSF53335">
    <property type="entry name" value="S-adenosyl-L-methionine-dependent methyltransferases"/>
    <property type="match status" value="1"/>
</dbReference>
<organism evidence="2 3">
    <name type="scientific">Mycolicibacterium rutilum</name>
    <name type="common">Mycobacterium rutilum</name>
    <dbReference type="NCBI Taxonomy" id="370526"/>
    <lineage>
        <taxon>Bacteria</taxon>
        <taxon>Bacillati</taxon>
        <taxon>Actinomycetota</taxon>
        <taxon>Actinomycetes</taxon>
        <taxon>Mycobacteriales</taxon>
        <taxon>Mycobacteriaceae</taxon>
        <taxon>Mycolicibacterium</taxon>
    </lineage>
</organism>
<keyword evidence="2" id="KW-0808">Transferase</keyword>
<reference evidence="3" key="1">
    <citation type="submission" date="2016-10" db="EMBL/GenBank/DDBJ databases">
        <authorList>
            <person name="Varghese N."/>
            <person name="Submissions S."/>
        </authorList>
    </citation>
    <scope>NUCLEOTIDE SEQUENCE [LARGE SCALE GENOMIC DNA]</scope>
    <source>
        <strain evidence="3">DSM 45405</strain>
    </source>
</reference>
<evidence type="ECO:0000313" key="2">
    <source>
        <dbReference type="EMBL" id="SEH83874.1"/>
    </source>
</evidence>
<feature type="domain" description="Methyltransferase FkbM" evidence="1">
    <location>
        <begin position="39"/>
        <end position="194"/>
    </location>
</feature>
<dbReference type="PANTHER" id="PTHR34203">
    <property type="entry name" value="METHYLTRANSFERASE, FKBM FAMILY PROTEIN"/>
    <property type="match status" value="1"/>
</dbReference>
<dbReference type="STRING" id="370526.SAMN04489835_4739"/>
<sequence length="255" mass="27725">MSLVAEIRARHRVNRELNTGEPELKLIPLLADPERDFLDVGANTGVYSFMALGRFRRVLAAEAHPGLVGGLRRMLRNDDQVLAVALSDEVGSTTLHVPVRRGRDVTTRCSLQADANPGFSLRTVTVPTTTVDHLGLDRLALIKIDVEGHELKVLRGAAQTLAASKPVCIVECEERHNAGGVAQAFAFFDGLGYRGYYLHRGVLHDGAGFDAAELQRPENAKAVGGGRSADYVNNFLFVHPDNAEPLTRIRRGLTG</sequence>
<accession>A0A1H6LGH5</accession>
<dbReference type="Gene3D" id="3.40.50.150">
    <property type="entry name" value="Vaccinia Virus protein VP39"/>
    <property type="match status" value="1"/>
</dbReference>
<dbReference type="GO" id="GO:0008168">
    <property type="term" value="F:methyltransferase activity"/>
    <property type="evidence" value="ECO:0007669"/>
    <property type="project" value="UniProtKB-KW"/>
</dbReference>
<proteinExistence type="predicted"/>
<dbReference type="Pfam" id="PF05050">
    <property type="entry name" value="Methyltransf_21"/>
    <property type="match status" value="1"/>
</dbReference>
<protein>
    <submittedName>
        <fullName evidence="2">Methyltransferase, FkbM family</fullName>
    </submittedName>
</protein>
<name>A0A1H6LGH5_MYCRU</name>
<dbReference type="EMBL" id="LT629971">
    <property type="protein sequence ID" value="SEH83874.1"/>
    <property type="molecule type" value="Genomic_DNA"/>
</dbReference>
<gene>
    <name evidence="2" type="ORF">SAMN04489835_4739</name>
</gene>
<dbReference type="RefSeq" id="WP_083409248.1">
    <property type="nucleotide sequence ID" value="NZ_LT629971.1"/>
</dbReference>
<dbReference type="GO" id="GO:0032259">
    <property type="term" value="P:methylation"/>
    <property type="evidence" value="ECO:0007669"/>
    <property type="project" value="UniProtKB-KW"/>
</dbReference>
<dbReference type="InterPro" id="IPR052514">
    <property type="entry name" value="SAM-dependent_MTase"/>
</dbReference>
<dbReference type="NCBIfam" id="TIGR01444">
    <property type="entry name" value="fkbM_fam"/>
    <property type="match status" value="1"/>
</dbReference>
<dbReference type="OrthoDB" id="4703964at2"/>
<dbReference type="PANTHER" id="PTHR34203:SF15">
    <property type="entry name" value="SLL1173 PROTEIN"/>
    <property type="match status" value="1"/>
</dbReference>
<keyword evidence="3" id="KW-1185">Reference proteome</keyword>
<dbReference type="Proteomes" id="UP000182915">
    <property type="component" value="Chromosome I"/>
</dbReference>